<sequence length="331" mass="38518">MDVFQDMETITNNSLESESMGEGNQKQNDKHQDESSSSGRGDSDVTKAEIKINLVLKESDVYSAFMEYTKDLFPDKPIFTETGNAGQTRRVINWDSYSESYLWRKGVRLPPRTGTWQFMSYELLKHPLLRYYPNGKHDRESFFWVLYYTCLCFIPSSFSTSDYFYQALEEVLDDSWWEEEDYCLMGGDGKAMVIFDGRYILPYSRTEVPEIKFAPAPLNSLLYELFWLFHDYAHYNHNRAYYRNIPMRWALASRANLLCNGHEILRLFRNAVESPDWMKDNDRQEKLLATSTESLEAVVKRSSRSKTSPLAKSRRASHDGDATSSRLAALD</sequence>
<dbReference type="Pfam" id="PF17667">
    <property type="entry name" value="Pkinase_fungal"/>
    <property type="match status" value="1"/>
</dbReference>
<feature type="compositionally biased region" description="Polar residues" evidence="1">
    <location>
        <begin position="322"/>
        <end position="331"/>
    </location>
</feature>
<dbReference type="EMBL" id="KV425636">
    <property type="protein sequence ID" value="KZT19638.1"/>
    <property type="molecule type" value="Genomic_DNA"/>
</dbReference>
<evidence type="ECO:0000313" key="4">
    <source>
        <dbReference type="Proteomes" id="UP000076761"/>
    </source>
</evidence>
<feature type="compositionally biased region" description="Polar residues" evidence="1">
    <location>
        <begin position="8"/>
        <end position="26"/>
    </location>
</feature>
<feature type="non-terminal residue" evidence="3">
    <location>
        <position position="331"/>
    </location>
</feature>
<evidence type="ECO:0000259" key="2">
    <source>
        <dbReference type="Pfam" id="PF17667"/>
    </source>
</evidence>
<dbReference type="Proteomes" id="UP000076761">
    <property type="component" value="Unassembled WGS sequence"/>
</dbReference>
<dbReference type="InParanoid" id="A0A165NH81"/>
<dbReference type="OrthoDB" id="2747778at2759"/>
<gene>
    <name evidence="3" type="ORF">NEOLEDRAFT_1141759</name>
</gene>
<dbReference type="STRING" id="1314782.A0A165NH81"/>
<organism evidence="3 4">
    <name type="scientific">Neolentinus lepideus HHB14362 ss-1</name>
    <dbReference type="NCBI Taxonomy" id="1314782"/>
    <lineage>
        <taxon>Eukaryota</taxon>
        <taxon>Fungi</taxon>
        <taxon>Dikarya</taxon>
        <taxon>Basidiomycota</taxon>
        <taxon>Agaricomycotina</taxon>
        <taxon>Agaricomycetes</taxon>
        <taxon>Gloeophyllales</taxon>
        <taxon>Gloeophyllaceae</taxon>
        <taxon>Neolentinus</taxon>
    </lineage>
</organism>
<dbReference type="InterPro" id="IPR040976">
    <property type="entry name" value="Pkinase_fungal"/>
</dbReference>
<evidence type="ECO:0000256" key="1">
    <source>
        <dbReference type="SAM" id="MobiDB-lite"/>
    </source>
</evidence>
<evidence type="ECO:0000313" key="3">
    <source>
        <dbReference type="EMBL" id="KZT19638.1"/>
    </source>
</evidence>
<proteinExistence type="predicted"/>
<feature type="region of interest" description="Disordered" evidence="1">
    <location>
        <begin position="1"/>
        <end position="43"/>
    </location>
</feature>
<dbReference type="AlphaFoldDB" id="A0A165NH81"/>
<feature type="region of interest" description="Disordered" evidence="1">
    <location>
        <begin position="298"/>
        <end position="331"/>
    </location>
</feature>
<reference evidence="3 4" key="1">
    <citation type="journal article" date="2016" name="Mol. Biol. Evol.">
        <title>Comparative Genomics of Early-Diverging Mushroom-Forming Fungi Provides Insights into the Origins of Lignocellulose Decay Capabilities.</title>
        <authorList>
            <person name="Nagy L.G."/>
            <person name="Riley R."/>
            <person name="Tritt A."/>
            <person name="Adam C."/>
            <person name="Daum C."/>
            <person name="Floudas D."/>
            <person name="Sun H."/>
            <person name="Yadav J.S."/>
            <person name="Pangilinan J."/>
            <person name="Larsson K.H."/>
            <person name="Matsuura K."/>
            <person name="Barry K."/>
            <person name="Labutti K."/>
            <person name="Kuo R."/>
            <person name="Ohm R.A."/>
            <person name="Bhattacharya S.S."/>
            <person name="Shirouzu T."/>
            <person name="Yoshinaga Y."/>
            <person name="Martin F.M."/>
            <person name="Grigoriev I.V."/>
            <person name="Hibbett D.S."/>
        </authorList>
    </citation>
    <scope>NUCLEOTIDE SEQUENCE [LARGE SCALE GENOMIC DNA]</scope>
    <source>
        <strain evidence="3 4">HHB14362 ss-1</strain>
    </source>
</reference>
<accession>A0A165NH81</accession>
<protein>
    <recommendedName>
        <fullName evidence="2">Fungal-type protein kinase domain-containing protein</fullName>
    </recommendedName>
</protein>
<feature type="domain" description="Fungal-type protein kinase" evidence="2">
    <location>
        <begin position="86"/>
        <end position="150"/>
    </location>
</feature>
<name>A0A165NH81_9AGAM</name>
<keyword evidence="4" id="KW-1185">Reference proteome</keyword>